<keyword evidence="2" id="KW-0805">Transcription regulation</keyword>
<dbReference type="GO" id="GO:0003700">
    <property type="term" value="F:DNA-binding transcription factor activity"/>
    <property type="evidence" value="ECO:0007669"/>
    <property type="project" value="InterPro"/>
</dbReference>
<evidence type="ECO:0000256" key="4">
    <source>
        <dbReference type="ARBA" id="ARBA00023163"/>
    </source>
</evidence>
<dbReference type="Gene3D" id="1.10.10.10">
    <property type="entry name" value="Winged helix-like DNA-binding domain superfamily/Winged helix DNA-binding domain"/>
    <property type="match status" value="1"/>
</dbReference>
<dbReference type="Gene3D" id="3.40.190.290">
    <property type="match status" value="1"/>
</dbReference>
<dbReference type="Pfam" id="PF00126">
    <property type="entry name" value="HTH_1"/>
    <property type="match status" value="1"/>
</dbReference>
<dbReference type="InterPro" id="IPR000847">
    <property type="entry name" value="LysR_HTH_N"/>
</dbReference>
<feature type="domain" description="HTH lysR-type" evidence="5">
    <location>
        <begin position="5"/>
        <end position="62"/>
    </location>
</feature>
<dbReference type="EMBL" id="FKBS01000008">
    <property type="protein sequence ID" value="SAH99784.1"/>
    <property type="molecule type" value="Genomic_DNA"/>
</dbReference>
<dbReference type="SUPFAM" id="SSF46785">
    <property type="entry name" value="Winged helix' DNA-binding domain"/>
    <property type="match status" value="1"/>
</dbReference>
<gene>
    <name evidence="6" type="primary">gltC_3</name>
    <name evidence="6" type="ORF">SAMEA1982600_00855</name>
</gene>
<comment type="similarity">
    <text evidence="1">Belongs to the LysR transcriptional regulatory family.</text>
</comment>
<sequence>MAGRVTFRHLEAFRAVMLRKTVTSAAEMMHVSQPVVTRLLNALEERLDFRLFERVKGRLTPTAQALLLFDEVQRSLRGVDHVLGVAQEIRDQHYGRLHIAAAPVMALSFLPKVIAEFSRTRPRVAVTLVMHSSRTVVDMVLGEQCDVGFGILPEVSRGQFGELLMSARLVCGLPLGHPLASRSRLSPKDLAGEHFVSHSTMLDVRLRIDSVFAAHGVQRALTIETPTSQSILALVEAGAGVALIDPLTAACYQGGKLRFLPFDPVIKTGFSMLTAPGRLPSMLLEPFAQEVRRSLASLVDPAMVLEGDQEARRG</sequence>
<dbReference type="InterPro" id="IPR036388">
    <property type="entry name" value="WH-like_DNA-bd_sf"/>
</dbReference>
<evidence type="ECO:0000313" key="6">
    <source>
        <dbReference type="EMBL" id="SAH99784.1"/>
    </source>
</evidence>
<dbReference type="OrthoDB" id="110033at2"/>
<dbReference type="AlphaFoldDB" id="A0A157LTM7"/>
<evidence type="ECO:0000259" key="5">
    <source>
        <dbReference type="PROSITE" id="PS50931"/>
    </source>
</evidence>
<evidence type="ECO:0000313" key="7">
    <source>
        <dbReference type="Proteomes" id="UP000077037"/>
    </source>
</evidence>
<evidence type="ECO:0000256" key="3">
    <source>
        <dbReference type="ARBA" id="ARBA00023125"/>
    </source>
</evidence>
<dbReference type="RefSeq" id="WP_066408764.1">
    <property type="nucleotide sequence ID" value="NZ_FKBS01000008.1"/>
</dbReference>
<dbReference type="Proteomes" id="UP000077037">
    <property type="component" value="Unassembled WGS sequence"/>
</dbReference>
<dbReference type="SUPFAM" id="SSF53850">
    <property type="entry name" value="Periplasmic binding protein-like II"/>
    <property type="match status" value="1"/>
</dbReference>
<proteinExistence type="inferred from homology"/>
<dbReference type="GO" id="GO:0010628">
    <property type="term" value="P:positive regulation of gene expression"/>
    <property type="evidence" value="ECO:0007669"/>
    <property type="project" value="TreeGrafter"/>
</dbReference>
<dbReference type="PRINTS" id="PR00039">
    <property type="entry name" value="HTHLYSR"/>
</dbReference>
<dbReference type="CDD" id="cd08415">
    <property type="entry name" value="PBP2_LysR_opines_like"/>
    <property type="match status" value="1"/>
</dbReference>
<dbReference type="Pfam" id="PF03466">
    <property type="entry name" value="LysR_substrate"/>
    <property type="match status" value="1"/>
</dbReference>
<dbReference type="GO" id="GO:0043565">
    <property type="term" value="F:sequence-specific DNA binding"/>
    <property type="evidence" value="ECO:0007669"/>
    <property type="project" value="TreeGrafter"/>
</dbReference>
<evidence type="ECO:0000256" key="2">
    <source>
        <dbReference type="ARBA" id="ARBA00023015"/>
    </source>
</evidence>
<name>A0A157LTM7_9BORD</name>
<evidence type="ECO:0000256" key="1">
    <source>
        <dbReference type="ARBA" id="ARBA00009437"/>
    </source>
</evidence>
<protein>
    <submittedName>
        <fullName evidence="6">LysR family transcriptional regulator</fullName>
    </submittedName>
</protein>
<keyword evidence="4" id="KW-0804">Transcription</keyword>
<accession>A0A157LTM7</accession>
<reference evidence="6 7" key="1">
    <citation type="submission" date="2016-03" db="EMBL/GenBank/DDBJ databases">
        <authorList>
            <consortium name="Pathogen Informatics"/>
        </authorList>
    </citation>
    <scope>NUCLEOTIDE SEQUENCE [LARGE SCALE GENOMIC DNA]</scope>
    <source>
        <strain evidence="6 7">NCTC13364</strain>
    </source>
</reference>
<dbReference type="InterPro" id="IPR036390">
    <property type="entry name" value="WH_DNA-bd_sf"/>
</dbReference>
<dbReference type="PROSITE" id="PS50931">
    <property type="entry name" value="HTH_LYSR"/>
    <property type="match status" value="1"/>
</dbReference>
<keyword evidence="3" id="KW-0238">DNA-binding</keyword>
<dbReference type="InterPro" id="IPR037424">
    <property type="entry name" value="NocR_PBP2"/>
</dbReference>
<organism evidence="6 7">
    <name type="scientific">Bordetella ansorpii</name>
    <dbReference type="NCBI Taxonomy" id="288768"/>
    <lineage>
        <taxon>Bacteria</taxon>
        <taxon>Pseudomonadati</taxon>
        <taxon>Pseudomonadota</taxon>
        <taxon>Betaproteobacteria</taxon>
        <taxon>Burkholderiales</taxon>
        <taxon>Alcaligenaceae</taxon>
        <taxon>Bordetella</taxon>
    </lineage>
</organism>
<dbReference type="InterPro" id="IPR005119">
    <property type="entry name" value="LysR_subst-bd"/>
</dbReference>
<dbReference type="PANTHER" id="PTHR30427">
    <property type="entry name" value="TRANSCRIPTIONAL ACTIVATOR PROTEIN LYSR"/>
    <property type="match status" value="1"/>
</dbReference>
<dbReference type="PANTHER" id="PTHR30427:SF1">
    <property type="entry name" value="TRANSCRIPTIONAL ACTIVATOR PROTEIN LYSR"/>
    <property type="match status" value="1"/>
</dbReference>